<dbReference type="GeneID" id="70231304"/>
<keyword evidence="3" id="KW-1185">Reference proteome</keyword>
<organism evidence="2 3">
    <name type="scientific">Fusarium redolens</name>
    <dbReference type="NCBI Taxonomy" id="48865"/>
    <lineage>
        <taxon>Eukaryota</taxon>
        <taxon>Fungi</taxon>
        <taxon>Dikarya</taxon>
        <taxon>Ascomycota</taxon>
        <taxon>Pezizomycotina</taxon>
        <taxon>Sordariomycetes</taxon>
        <taxon>Hypocreomycetidae</taxon>
        <taxon>Hypocreales</taxon>
        <taxon>Nectriaceae</taxon>
        <taxon>Fusarium</taxon>
        <taxon>Fusarium redolens species complex</taxon>
    </lineage>
</organism>
<dbReference type="EMBL" id="JAGMUX010000006">
    <property type="protein sequence ID" value="KAH7255532.1"/>
    <property type="molecule type" value="Genomic_DNA"/>
</dbReference>
<dbReference type="RefSeq" id="XP_046051101.1">
    <property type="nucleotide sequence ID" value="XM_046201350.1"/>
</dbReference>
<accession>A0A9P9HF73</accession>
<feature type="region of interest" description="Disordered" evidence="1">
    <location>
        <begin position="97"/>
        <end position="116"/>
    </location>
</feature>
<dbReference type="AlphaFoldDB" id="A0A9P9HF73"/>
<sequence>MAATSSAKSNVFKFNANFGQYILKYIGVSDAIVEKAFLKPTDTKVIAVEYDARMAAEVTKRVQGTSEQKKLEVILGDAGDDNGMHVDAGDTPHFFKEVRDSAADQNKEQAEEDKGG</sequence>
<comment type="caution">
    <text evidence="2">The sequence shown here is derived from an EMBL/GenBank/DDBJ whole genome shotgun (WGS) entry which is preliminary data.</text>
</comment>
<name>A0A9P9HF73_FUSRE</name>
<dbReference type="Proteomes" id="UP000720189">
    <property type="component" value="Unassembled WGS sequence"/>
</dbReference>
<protein>
    <submittedName>
        <fullName evidence="2">Uncharacterized protein</fullName>
    </submittedName>
</protein>
<dbReference type="SUPFAM" id="SSF53335">
    <property type="entry name" value="S-adenosyl-L-methionine-dependent methyltransferases"/>
    <property type="match status" value="1"/>
</dbReference>
<proteinExistence type="predicted"/>
<gene>
    <name evidence="2" type="ORF">BKA55DRAFT_736886</name>
</gene>
<dbReference type="OrthoDB" id="74991at2759"/>
<evidence type="ECO:0000313" key="3">
    <source>
        <dbReference type="Proteomes" id="UP000720189"/>
    </source>
</evidence>
<dbReference type="InterPro" id="IPR029063">
    <property type="entry name" value="SAM-dependent_MTases_sf"/>
</dbReference>
<evidence type="ECO:0000313" key="2">
    <source>
        <dbReference type="EMBL" id="KAH7255532.1"/>
    </source>
</evidence>
<reference evidence="2" key="1">
    <citation type="journal article" date="2021" name="Nat. Commun.">
        <title>Genetic determinants of endophytism in the Arabidopsis root mycobiome.</title>
        <authorList>
            <person name="Mesny F."/>
            <person name="Miyauchi S."/>
            <person name="Thiergart T."/>
            <person name="Pickel B."/>
            <person name="Atanasova L."/>
            <person name="Karlsson M."/>
            <person name="Huettel B."/>
            <person name="Barry K.W."/>
            <person name="Haridas S."/>
            <person name="Chen C."/>
            <person name="Bauer D."/>
            <person name="Andreopoulos W."/>
            <person name="Pangilinan J."/>
            <person name="LaButti K."/>
            <person name="Riley R."/>
            <person name="Lipzen A."/>
            <person name="Clum A."/>
            <person name="Drula E."/>
            <person name="Henrissat B."/>
            <person name="Kohler A."/>
            <person name="Grigoriev I.V."/>
            <person name="Martin F.M."/>
            <person name="Hacquard S."/>
        </authorList>
    </citation>
    <scope>NUCLEOTIDE SEQUENCE</scope>
    <source>
        <strain evidence="2">MPI-CAGE-AT-0023</strain>
    </source>
</reference>
<evidence type="ECO:0000256" key="1">
    <source>
        <dbReference type="SAM" id="MobiDB-lite"/>
    </source>
</evidence>